<dbReference type="Pfam" id="PF01032">
    <property type="entry name" value="FecCD"/>
    <property type="match status" value="1"/>
</dbReference>
<dbReference type="PANTHER" id="PTHR30472:SF19">
    <property type="entry name" value="PETROBACTIN IMPORT SYSTEM PERMEASE PROTEIN YCLO"/>
    <property type="match status" value="1"/>
</dbReference>
<accession>A0ABX2N9L5</accession>
<name>A0ABX2N9L5_9FIRM</name>
<dbReference type="EMBL" id="JABVBA010000004">
    <property type="protein sequence ID" value="NVF11389.1"/>
    <property type="molecule type" value="Genomic_DNA"/>
</dbReference>
<evidence type="ECO:0000256" key="3">
    <source>
        <dbReference type="ARBA" id="ARBA00022448"/>
    </source>
</evidence>
<evidence type="ECO:0000313" key="9">
    <source>
        <dbReference type="EMBL" id="NVF11389.1"/>
    </source>
</evidence>
<feature type="transmembrane region" description="Helical" evidence="8">
    <location>
        <begin position="96"/>
        <end position="116"/>
    </location>
</feature>
<feature type="transmembrane region" description="Helical" evidence="8">
    <location>
        <begin position="242"/>
        <end position="271"/>
    </location>
</feature>
<evidence type="ECO:0000256" key="7">
    <source>
        <dbReference type="ARBA" id="ARBA00023136"/>
    </source>
</evidence>
<comment type="caution">
    <text evidence="9">The sequence shown here is derived from an EMBL/GenBank/DDBJ whole genome shotgun (WGS) entry which is preliminary data.</text>
</comment>
<keyword evidence="6 8" id="KW-1133">Transmembrane helix</keyword>
<evidence type="ECO:0000256" key="8">
    <source>
        <dbReference type="SAM" id="Phobius"/>
    </source>
</evidence>
<proteinExistence type="inferred from homology"/>
<sequence length="335" mass="37440">MYNIIRSSFKSKKDFKNYMLILTFMVIISILLSFLLLNYNNPVPIDSSSYKIIVKNRMNTIIAITIASVCQALSTISFQSITNNRVITPSLLGFEAVYSTIHTAMMFFFGVSAFLAFRDVSSFVLQIAIMVVLCLLLYGFMLNGKYANIHYMLLIGVVIGTGLRSLSAFMRRILSPSEFDILQAKLFASVSKSDPSYFKIAIPIVLISSLILFLYANKLNVLSLGKDIAVNLGLNYKRLANLILILVSILMSVSTALVGPMTFFGFLSASLTYEICKSFDHKYLFIMAILLAFSILSLSYFLMFHVFSSQGVVTIIIELFGGLLFLSVILRKESL</sequence>
<dbReference type="Proteomes" id="UP000540919">
    <property type="component" value="Unassembled WGS sequence"/>
</dbReference>
<feature type="transmembrane region" description="Helical" evidence="8">
    <location>
        <begin position="18"/>
        <end position="37"/>
    </location>
</feature>
<dbReference type="InterPro" id="IPR000522">
    <property type="entry name" value="ABC_transptr_permease_BtuC"/>
</dbReference>
<comment type="subcellular location">
    <subcellularLocation>
        <location evidence="1">Cell membrane</location>
        <topology evidence="1">Multi-pass membrane protein</topology>
    </subcellularLocation>
</comment>
<evidence type="ECO:0000256" key="4">
    <source>
        <dbReference type="ARBA" id="ARBA00022475"/>
    </source>
</evidence>
<keyword evidence="4" id="KW-1003">Cell membrane</keyword>
<dbReference type="PANTHER" id="PTHR30472">
    <property type="entry name" value="FERRIC ENTEROBACTIN TRANSPORT SYSTEM PERMEASE PROTEIN"/>
    <property type="match status" value="1"/>
</dbReference>
<comment type="similarity">
    <text evidence="2">Belongs to the binding-protein-dependent transport system permease family. FecCD subfamily.</text>
</comment>
<evidence type="ECO:0000313" key="10">
    <source>
        <dbReference type="Proteomes" id="UP000540919"/>
    </source>
</evidence>
<feature type="transmembrane region" description="Helical" evidence="8">
    <location>
        <begin position="123"/>
        <end position="142"/>
    </location>
</feature>
<evidence type="ECO:0000256" key="1">
    <source>
        <dbReference type="ARBA" id="ARBA00004651"/>
    </source>
</evidence>
<keyword evidence="7 8" id="KW-0472">Membrane</keyword>
<reference evidence="9 10" key="1">
    <citation type="submission" date="2020-06" db="EMBL/GenBank/DDBJ databases">
        <title>Anaerococcus sp. nov., isolated form swine feces.</title>
        <authorList>
            <person name="Yu S."/>
        </authorList>
    </citation>
    <scope>NUCLEOTIDE SEQUENCE [LARGE SCALE GENOMIC DNA]</scope>
    <source>
        <strain evidence="9 10">AGMB00486</strain>
    </source>
</reference>
<evidence type="ECO:0000256" key="2">
    <source>
        <dbReference type="ARBA" id="ARBA00007935"/>
    </source>
</evidence>
<keyword evidence="5 8" id="KW-0812">Transmembrane</keyword>
<dbReference type="RefSeq" id="WP_176269669.1">
    <property type="nucleotide sequence ID" value="NZ_JABVBA010000004.1"/>
</dbReference>
<evidence type="ECO:0000256" key="6">
    <source>
        <dbReference type="ARBA" id="ARBA00022989"/>
    </source>
</evidence>
<gene>
    <name evidence="9" type="ORF">HV819_05235</name>
</gene>
<dbReference type="SUPFAM" id="SSF81345">
    <property type="entry name" value="ABC transporter involved in vitamin B12 uptake, BtuC"/>
    <property type="match status" value="1"/>
</dbReference>
<evidence type="ECO:0000256" key="5">
    <source>
        <dbReference type="ARBA" id="ARBA00022692"/>
    </source>
</evidence>
<keyword evidence="3" id="KW-0813">Transport</keyword>
<feature type="transmembrane region" description="Helical" evidence="8">
    <location>
        <begin position="148"/>
        <end position="166"/>
    </location>
</feature>
<keyword evidence="10" id="KW-1185">Reference proteome</keyword>
<organism evidence="9 10">
    <name type="scientific">Anaerococcus faecalis</name>
    <dbReference type="NCBI Taxonomy" id="2742993"/>
    <lineage>
        <taxon>Bacteria</taxon>
        <taxon>Bacillati</taxon>
        <taxon>Bacillota</taxon>
        <taxon>Tissierellia</taxon>
        <taxon>Tissierellales</taxon>
        <taxon>Peptoniphilaceae</taxon>
        <taxon>Anaerococcus</taxon>
    </lineage>
</organism>
<protein>
    <submittedName>
        <fullName evidence="9">Iron chelate uptake ABC transporter family permease subunit</fullName>
    </submittedName>
</protein>
<dbReference type="InterPro" id="IPR037294">
    <property type="entry name" value="ABC_BtuC-like"/>
</dbReference>
<dbReference type="Gene3D" id="1.10.3470.10">
    <property type="entry name" value="ABC transporter involved in vitamin B12 uptake, BtuC"/>
    <property type="match status" value="1"/>
</dbReference>
<feature type="transmembrane region" description="Helical" evidence="8">
    <location>
        <begin position="283"/>
        <end position="306"/>
    </location>
</feature>
<feature type="transmembrane region" description="Helical" evidence="8">
    <location>
        <begin position="197"/>
        <end position="216"/>
    </location>
</feature>
<feature type="transmembrane region" description="Helical" evidence="8">
    <location>
        <begin position="312"/>
        <end position="330"/>
    </location>
</feature>
<feature type="transmembrane region" description="Helical" evidence="8">
    <location>
        <begin position="58"/>
        <end position="76"/>
    </location>
</feature>